<dbReference type="InterPro" id="IPR036715">
    <property type="entry name" value="A-2_3-sialylTrfase_sf"/>
</dbReference>
<evidence type="ECO:0000259" key="1">
    <source>
        <dbReference type="Pfam" id="PF01973"/>
    </source>
</evidence>
<dbReference type="Gene3D" id="3.90.1480.10">
    <property type="entry name" value="Alpha-2,3-sialyltransferase"/>
    <property type="match status" value="1"/>
</dbReference>
<dbReference type="InterPro" id="IPR002826">
    <property type="entry name" value="MptE-like"/>
</dbReference>
<proteinExistence type="predicted"/>
<dbReference type="InterPro" id="IPR045376">
    <property type="entry name" value="Maf_N"/>
</dbReference>
<evidence type="ECO:0000313" key="4">
    <source>
        <dbReference type="Proteomes" id="UP000078428"/>
    </source>
</evidence>
<dbReference type="Proteomes" id="UP000078428">
    <property type="component" value="Unassembled WGS sequence"/>
</dbReference>
<evidence type="ECO:0000313" key="3">
    <source>
        <dbReference type="EMBL" id="OAN49306.1"/>
    </source>
</evidence>
<keyword evidence="4" id="KW-1185">Reference proteome</keyword>
<dbReference type="PANTHER" id="PTHR41786">
    <property type="entry name" value="MOTILITY ACCESSORY FACTOR MAF"/>
    <property type="match status" value="1"/>
</dbReference>
<dbReference type="STRING" id="1285242.A6A04_04110"/>
<dbReference type="AlphaFoldDB" id="A0A178MKV7"/>
<feature type="domain" description="Glycosyltransferase Maf N-terminal" evidence="2">
    <location>
        <begin position="9"/>
        <end position="221"/>
    </location>
</feature>
<protein>
    <recommendedName>
        <fullName evidence="5">DUF115 domain-containing protein</fullName>
    </recommendedName>
</protein>
<dbReference type="EMBL" id="LWQT01000066">
    <property type="protein sequence ID" value="OAN49306.1"/>
    <property type="molecule type" value="Genomic_DNA"/>
</dbReference>
<comment type="caution">
    <text evidence="3">The sequence shown here is derived from an EMBL/GenBank/DDBJ whole genome shotgun (WGS) entry which is preliminary data.</text>
</comment>
<dbReference type="Pfam" id="PF20157">
    <property type="entry name" value="Maf_flag10_N"/>
    <property type="match status" value="1"/>
</dbReference>
<dbReference type="RefSeq" id="WP_172822778.1">
    <property type="nucleotide sequence ID" value="NZ_LWQT01000066.1"/>
</dbReference>
<name>A0A178MKV7_9PROT</name>
<dbReference type="Pfam" id="PF01973">
    <property type="entry name" value="MptE-like"/>
    <property type="match status" value="1"/>
</dbReference>
<reference evidence="3 4" key="1">
    <citation type="submission" date="2016-04" db="EMBL/GenBank/DDBJ databases">
        <title>Draft genome sequence of freshwater magnetotactic bacteria Magnetospirillum marisnigri SP-1 and Magnetospirillum moscoviense BB-1.</title>
        <authorList>
            <person name="Koziaeva V."/>
            <person name="Dziuba M.V."/>
            <person name="Ivanov T.M."/>
            <person name="Kuznetsov B."/>
            <person name="Grouzdev D.S."/>
        </authorList>
    </citation>
    <scope>NUCLEOTIDE SEQUENCE [LARGE SCALE GENOMIC DNA]</scope>
    <source>
        <strain evidence="3 4">SP-1</strain>
    </source>
</reference>
<accession>A0A178MKV7</accession>
<organism evidence="3 4">
    <name type="scientific">Paramagnetospirillum marisnigri</name>
    <dbReference type="NCBI Taxonomy" id="1285242"/>
    <lineage>
        <taxon>Bacteria</taxon>
        <taxon>Pseudomonadati</taxon>
        <taxon>Pseudomonadota</taxon>
        <taxon>Alphaproteobacteria</taxon>
        <taxon>Rhodospirillales</taxon>
        <taxon>Magnetospirillaceae</taxon>
        <taxon>Paramagnetospirillum</taxon>
    </lineage>
</organism>
<dbReference type="SUPFAM" id="SSF102414">
    <property type="entry name" value="Alpha-2,3/8-sialyltransferase CstII"/>
    <property type="match status" value="1"/>
</dbReference>
<evidence type="ECO:0008006" key="5">
    <source>
        <dbReference type="Google" id="ProtNLM"/>
    </source>
</evidence>
<gene>
    <name evidence="3" type="ORF">A6A04_04110</name>
</gene>
<evidence type="ECO:0000259" key="2">
    <source>
        <dbReference type="Pfam" id="PF20157"/>
    </source>
</evidence>
<dbReference type="PANTHER" id="PTHR41786:SF1">
    <property type="entry name" value="6-HYDROXYMETHYLPTERIN DIPHOSPHOKINASE MPTE-LIKE DOMAIN-CONTAINING PROTEIN"/>
    <property type="match status" value="1"/>
</dbReference>
<feature type="domain" description="6-hydroxymethylpterin diphosphokinase MptE-like" evidence="1">
    <location>
        <begin position="266"/>
        <end position="417"/>
    </location>
</feature>
<sequence length="647" mass="69717">MRPYQNADRFKAAVKQLARLDAATAQALEAVRPSTRLVIGDGGGLNVDLGGGQTLYPDSAEAAAMRQVEDYVAAPFRIFLPPGDVLEDCIALNALTRSLRAGMAEFPRAPAQAPFGGFLVVFGVGLGYHIKALVERLPFKTLIVVEPHDELIAHSFHAMDWQGLFRTLARTGRQIHFVRGAGLYEQVIRIMRGADYPLVDGSYSYFHYATPELTAVGQRLLAPGAAGESSLGLGMAAGWVEDQLLMLRNNAANFARPGFHLQTARLRSARSIPAIVVGAGPSLDAAIEAIRAVQDRAVIITSSSALKVLLSNGIRPHIHCELENGAGLGVVAEELDARFGLSDMVLYASPTVDPRISPRFRQTVYFHRSDLSSTHFYANGAEITGLAEPTSGNTAVYCALSLGFREVYLFGLDFGARDPDYHHSRHSVYFTYQDESELATYTPYDFDKILPGNFGGQVRSGWVLDWGRESVVNAIRAVGQARVWNCSDGVLIAGAAPLDPDSVEIAAAAEPPHVVVDQALSELTLCRDDMSEPERFAAMVAELHGFLDGVVAEIEGLRLEGNSPQAAMVGLCERIMGRLQSLESGQRAIHATVLGHLEKALAAAYHYASTVEPSHADEAFAVLRRVLGDGVQALHPMIQASLGAPPS</sequence>